<dbReference type="AlphaFoldDB" id="A0A2S8GJP3"/>
<evidence type="ECO:0000256" key="1">
    <source>
        <dbReference type="SAM" id="Phobius"/>
    </source>
</evidence>
<keyword evidence="1" id="KW-0472">Membrane</keyword>
<reference evidence="2 3" key="1">
    <citation type="submission" date="2018-02" db="EMBL/GenBank/DDBJ databases">
        <title>Comparative genomes isolates from brazilian mangrove.</title>
        <authorList>
            <person name="Araujo J.E."/>
            <person name="Taketani R.G."/>
            <person name="Silva M.C.P."/>
            <person name="Loureco M.V."/>
            <person name="Andreote F.D."/>
        </authorList>
    </citation>
    <scope>NUCLEOTIDE SEQUENCE [LARGE SCALE GENOMIC DNA]</scope>
    <source>
        <strain evidence="2 3">Nap-Phe MGV</strain>
    </source>
</reference>
<organism evidence="2 3">
    <name type="scientific">Blastopirellula marina</name>
    <dbReference type="NCBI Taxonomy" id="124"/>
    <lineage>
        <taxon>Bacteria</taxon>
        <taxon>Pseudomonadati</taxon>
        <taxon>Planctomycetota</taxon>
        <taxon>Planctomycetia</taxon>
        <taxon>Pirellulales</taxon>
        <taxon>Pirellulaceae</taxon>
        <taxon>Blastopirellula</taxon>
    </lineage>
</organism>
<accession>A0A2S8GJP3</accession>
<evidence type="ECO:0000313" key="3">
    <source>
        <dbReference type="Proteomes" id="UP000237819"/>
    </source>
</evidence>
<keyword evidence="1" id="KW-1133">Transmembrane helix</keyword>
<dbReference type="EMBL" id="PUHZ01000018">
    <property type="protein sequence ID" value="PQO44649.1"/>
    <property type="molecule type" value="Genomic_DNA"/>
</dbReference>
<sequence>MPDDDSDQLVSAHSEQGEARTAKPIVRNEFAIAVLVLYTATAVLCRANLAVALLGIFLASLAVIRARIELTRKRKANWTLSRGVASWIVAKSAGYVMAATLAAYFGGRLLLTNEDWVGWGVWAYIMAMLGHPRLLLMMILSLVGLSTLIFLTTLFCLGPSSLAKLRQKKSREQV</sequence>
<dbReference type="Proteomes" id="UP000237819">
    <property type="component" value="Unassembled WGS sequence"/>
</dbReference>
<protein>
    <submittedName>
        <fullName evidence="2">Uncharacterized protein</fullName>
    </submittedName>
</protein>
<feature type="transmembrane region" description="Helical" evidence="1">
    <location>
        <begin position="30"/>
        <end position="63"/>
    </location>
</feature>
<evidence type="ECO:0000313" key="2">
    <source>
        <dbReference type="EMBL" id="PQO44649.1"/>
    </source>
</evidence>
<gene>
    <name evidence="2" type="ORF">C5Y93_17925</name>
</gene>
<keyword evidence="1" id="KW-0812">Transmembrane</keyword>
<proteinExistence type="predicted"/>
<feature type="transmembrane region" description="Helical" evidence="1">
    <location>
        <begin position="134"/>
        <end position="158"/>
    </location>
</feature>
<dbReference type="RefSeq" id="WP_105336823.1">
    <property type="nucleotide sequence ID" value="NZ_PUHZ01000018.1"/>
</dbReference>
<name>A0A2S8GJP3_9BACT</name>
<comment type="caution">
    <text evidence="2">The sequence shown here is derived from an EMBL/GenBank/DDBJ whole genome shotgun (WGS) entry which is preliminary data.</text>
</comment>
<feature type="transmembrane region" description="Helical" evidence="1">
    <location>
        <begin position="84"/>
        <end position="106"/>
    </location>
</feature>